<dbReference type="EMBL" id="QXQB01000002">
    <property type="protein sequence ID" value="RJX39381.1"/>
    <property type="molecule type" value="Genomic_DNA"/>
</dbReference>
<feature type="domain" description="3-octaprenyl-4-hydroxybenzoate carboxy-lyase-like N-terminal" evidence="2">
    <location>
        <begin position="10"/>
        <end position="87"/>
    </location>
</feature>
<dbReference type="SUPFAM" id="SSF50475">
    <property type="entry name" value="FMN-binding split barrel"/>
    <property type="match status" value="1"/>
</dbReference>
<dbReference type="OrthoDB" id="9809841at2"/>
<gene>
    <name evidence="4" type="ORF">D3P09_08030</name>
</gene>
<sequence length="587" mass="65544">MTFANLREFLEVLKKDGDLKIIEAPVDPYLELAEIHRRVIEQEGPALLFTNVKGSPFPVVTNLFGTSRRVDLAFGPRPEELMKQIVGATERIMPPTLKAIWGEKQLILDMMKVGMKDVPASSAPILGTLKRDRPLAGLPAITSWQEDGGPFVTLPLVYTESMASRKKHNLGMYRMQIFDDSTTGMHWQIHKGGGFHYYEAEQRGEALPVTVFLGGPPALIASAIAPLPEHLPELLMASLILGEKLPVVQNPQGGHRIPAQAEFAISGKVPPHLRRPEGPFGDHFGYYSLIHDFPVFEVDHVWHRKDAIYPATIVGKPRQEDYYLGEYLQRLLAPAFPMVMPGVKELWAYAEAGVHALAAAVVRESYSREALSTAFSILGQGQLTLTKFLMLTDQLIDLSRFDVLLETVLERFNPATDLFVFDETSHDTLDYTSGKLNHGSKAVMLGVGSPVRELPKAYTEGVIGEIDNAQVYCPGCLVVSGASYEAEPELASRLLERLSEKGTEWPLVILADDANIVKGQTAFLWTVFTRFNPADDIYAMADVRRHHFGYKLPIVIDARMKPGYPDELFPREDIVKLVDTRWNEYKL</sequence>
<dbReference type="PANTHER" id="PTHR30108">
    <property type="entry name" value="3-OCTAPRENYL-4-HYDROXYBENZOATE CARBOXY-LYASE-RELATED"/>
    <property type="match status" value="1"/>
</dbReference>
<dbReference type="Proteomes" id="UP000267798">
    <property type="component" value="Unassembled WGS sequence"/>
</dbReference>
<evidence type="ECO:0000259" key="3">
    <source>
        <dbReference type="Pfam" id="PF20696"/>
    </source>
</evidence>
<proteinExistence type="predicted"/>
<dbReference type="SUPFAM" id="SSF143968">
    <property type="entry name" value="UbiD C-terminal domain-like"/>
    <property type="match status" value="2"/>
</dbReference>
<evidence type="ECO:0000313" key="4">
    <source>
        <dbReference type="EMBL" id="RJX39381.1"/>
    </source>
</evidence>
<dbReference type="GO" id="GO:0016831">
    <property type="term" value="F:carboxy-lyase activity"/>
    <property type="evidence" value="ECO:0007669"/>
    <property type="project" value="InterPro"/>
</dbReference>
<organism evidence="4 5">
    <name type="scientific">Paenibacillus pinisoli</name>
    <dbReference type="NCBI Taxonomy" id="1276110"/>
    <lineage>
        <taxon>Bacteria</taxon>
        <taxon>Bacillati</taxon>
        <taxon>Bacillota</taxon>
        <taxon>Bacilli</taxon>
        <taxon>Bacillales</taxon>
        <taxon>Paenibacillaceae</taxon>
        <taxon>Paenibacillus</taxon>
    </lineage>
</organism>
<dbReference type="PANTHER" id="PTHR30108:SF7">
    <property type="entry name" value="3-POLYPRENYL-4-HYDROXYBENZOATE DECARBOXYLASE"/>
    <property type="match status" value="1"/>
</dbReference>
<dbReference type="InterPro" id="IPR049381">
    <property type="entry name" value="UbiD-like_C"/>
</dbReference>
<feature type="domain" description="3-octaprenyl-4-hydroxybenzoate carboxy-lyase-like Rift-related" evidence="1">
    <location>
        <begin position="130"/>
        <end position="317"/>
    </location>
</feature>
<evidence type="ECO:0000259" key="2">
    <source>
        <dbReference type="Pfam" id="PF20695"/>
    </source>
</evidence>
<feature type="domain" description="3-octaprenyl-4-hydroxybenzoate carboxy-lyase-like C-terminal" evidence="3">
    <location>
        <begin position="323"/>
        <end position="444"/>
    </location>
</feature>
<dbReference type="AlphaFoldDB" id="A0A3A6PRS7"/>
<reference evidence="4 5" key="1">
    <citation type="submission" date="2018-09" db="EMBL/GenBank/DDBJ databases">
        <title>Paenibacillus aracenensis nov. sp. isolated from a cave in southern Spain.</title>
        <authorList>
            <person name="Jurado V."/>
            <person name="Gutierrez-Patricio S."/>
            <person name="Gonzalez-Pimentel J.L."/>
            <person name="Miller A.Z."/>
            <person name="Laiz L."/>
            <person name="Saiz-Jimenez C."/>
        </authorList>
    </citation>
    <scope>NUCLEOTIDE SEQUENCE [LARGE SCALE GENOMIC DNA]</scope>
    <source>
        <strain evidence="4 5">JCM 19203</strain>
    </source>
</reference>
<evidence type="ECO:0000259" key="1">
    <source>
        <dbReference type="Pfam" id="PF01977"/>
    </source>
</evidence>
<protein>
    <submittedName>
        <fullName evidence="4">UbiD family decarboxylase</fullName>
    </submittedName>
</protein>
<evidence type="ECO:0000313" key="5">
    <source>
        <dbReference type="Proteomes" id="UP000267798"/>
    </source>
</evidence>
<dbReference type="NCBIfam" id="TIGR00148">
    <property type="entry name" value="UbiD family decarboxylase"/>
    <property type="match status" value="1"/>
</dbReference>
<name>A0A3A6PRS7_9BACL</name>
<dbReference type="Pfam" id="PF20696">
    <property type="entry name" value="UbiD_C"/>
    <property type="match status" value="1"/>
</dbReference>
<dbReference type="InterPro" id="IPR002830">
    <property type="entry name" value="UbiD"/>
</dbReference>
<dbReference type="RefSeq" id="WP_120108807.1">
    <property type="nucleotide sequence ID" value="NZ_QXQB01000002.1"/>
</dbReference>
<dbReference type="Pfam" id="PF01977">
    <property type="entry name" value="UbiD"/>
    <property type="match status" value="1"/>
</dbReference>
<keyword evidence="5" id="KW-1185">Reference proteome</keyword>
<comment type="caution">
    <text evidence="4">The sequence shown here is derived from an EMBL/GenBank/DDBJ whole genome shotgun (WGS) entry which is preliminary data.</text>
</comment>
<dbReference type="GO" id="GO:0005737">
    <property type="term" value="C:cytoplasm"/>
    <property type="evidence" value="ECO:0007669"/>
    <property type="project" value="TreeGrafter"/>
</dbReference>
<dbReference type="Gene3D" id="3.40.1670.10">
    <property type="entry name" value="UbiD C-terminal domain-like"/>
    <property type="match status" value="1"/>
</dbReference>
<dbReference type="InterPro" id="IPR049383">
    <property type="entry name" value="UbiD-like_N"/>
</dbReference>
<accession>A0A3A6PRS7</accession>
<dbReference type="Pfam" id="PF20695">
    <property type="entry name" value="UbiD_N"/>
    <property type="match status" value="1"/>
</dbReference>
<dbReference type="InterPro" id="IPR048304">
    <property type="entry name" value="UbiD_Rift_dom"/>
</dbReference>